<protein>
    <submittedName>
        <fullName evidence="7">4Fe-4S binding protein</fullName>
    </submittedName>
</protein>
<evidence type="ECO:0000313" key="7">
    <source>
        <dbReference type="EMBL" id="XBV84928.1"/>
    </source>
</evidence>
<dbReference type="RefSeq" id="WP_350242965.1">
    <property type="nucleotide sequence ID" value="NZ_CP158299.1"/>
</dbReference>
<dbReference type="EMBL" id="CP158299">
    <property type="protein sequence ID" value="XBV84928.1"/>
    <property type="molecule type" value="Genomic_DNA"/>
</dbReference>
<accession>A0AAU7U8Z5</accession>
<keyword evidence="1" id="KW-0004">4Fe-4S</keyword>
<dbReference type="PROSITE" id="PS51379">
    <property type="entry name" value="4FE4S_FER_2"/>
    <property type="match status" value="3"/>
</dbReference>
<name>A0AAU7U8Z5_9DEIO</name>
<dbReference type="PROSITE" id="PS00198">
    <property type="entry name" value="4FE4S_FER_1"/>
    <property type="match status" value="3"/>
</dbReference>
<organism evidence="7">
    <name type="scientific">Deinococcus sonorensis KR-87</name>
    <dbReference type="NCBI Taxonomy" id="694439"/>
    <lineage>
        <taxon>Bacteria</taxon>
        <taxon>Thermotogati</taxon>
        <taxon>Deinococcota</taxon>
        <taxon>Deinococci</taxon>
        <taxon>Deinococcales</taxon>
        <taxon>Deinococcaceae</taxon>
        <taxon>Deinococcus</taxon>
    </lineage>
</organism>
<dbReference type="Pfam" id="PF12838">
    <property type="entry name" value="Fer4_7"/>
    <property type="match status" value="1"/>
</dbReference>
<dbReference type="AlphaFoldDB" id="A0AAU7U8Z5"/>
<dbReference type="Pfam" id="PF00037">
    <property type="entry name" value="Fer4"/>
    <property type="match status" value="1"/>
</dbReference>
<keyword evidence="5" id="KW-0411">Iron-sulfur</keyword>
<reference evidence="7" key="1">
    <citation type="submission" date="2024-06" db="EMBL/GenBank/DDBJ databases">
        <title>Draft Genome Sequence of Deinococcus sonorensis Type Strain KR-87, a Biofilm Producing Representative of the Genus Deinococcus.</title>
        <authorList>
            <person name="Boren L.S."/>
            <person name="Grosso R.A."/>
            <person name="Hugenberg-Cox A.N."/>
            <person name="Hill J.T.E."/>
            <person name="Albert C.M."/>
            <person name="Tuohy J.M."/>
        </authorList>
    </citation>
    <scope>NUCLEOTIDE SEQUENCE</scope>
    <source>
        <strain evidence="7">KR-87</strain>
    </source>
</reference>
<dbReference type="GO" id="GO:0046872">
    <property type="term" value="F:metal ion binding"/>
    <property type="evidence" value="ECO:0007669"/>
    <property type="project" value="UniProtKB-KW"/>
</dbReference>
<sequence length="335" mass="35543">MLEGVFKLLGDYGNPVPRYTGPRCLSERLVVGGCDLCQQACPHEAVSIQTSVSIDPSRCTGCGLCVQACPTGALEYDVTATIAAVRDQRQQDGGARLVCSRSDEAGKTLACLGRVTESAVMAAGAWDLPLALVHGDCAACDLGDPSVPASVERVVEQAQQLRAATGHTAPVTLRRGDPSVGGGGERVSRRSMFGALARSARSVAAQAIPDQPLPFVDWSEPQDRVPDEWQWRLRAMKPTPAPDTAVYWPAPVVDDSCIDCPVCDNVCPTDAIVRDVQPDGRVTLHLNLAACTGCNACARSCPPDAITMQPQWPQRDFDTPVLLRDSGAAVTDPPQ</sequence>
<keyword evidence="3" id="KW-0677">Repeat</keyword>
<dbReference type="PANTHER" id="PTHR43724:SF1">
    <property type="entry name" value="PYRUVATE SYNTHASE SUBUNIT PORD"/>
    <property type="match status" value="1"/>
</dbReference>
<evidence type="ECO:0000259" key="6">
    <source>
        <dbReference type="PROSITE" id="PS51379"/>
    </source>
</evidence>
<proteinExistence type="predicted"/>
<dbReference type="InterPro" id="IPR017896">
    <property type="entry name" value="4Fe4S_Fe-S-bd"/>
</dbReference>
<feature type="domain" description="4Fe-4S ferredoxin-type" evidence="6">
    <location>
        <begin position="282"/>
        <end position="311"/>
    </location>
</feature>
<evidence type="ECO:0000256" key="5">
    <source>
        <dbReference type="ARBA" id="ARBA00023014"/>
    </source>
</evidence>
<feature type="domain" description="4Fe-4S ferredoxin-type" evidence="6">
    <location>
        <begin position="50"/>
        <end position="79"/>
    </location>
</feature>
<evidence type="ECO:0000256" key="4">
    <source>
        <dbReference type="ARBA" id="ARBA00023004"/>
    </source>
</evidence>
<dbReference type="SUPFAM" id="SSF54862">
    <property type="entry name" value="4Fe-4S ferredoxins"/>
    <property type="match status" value="2"/>
</dbReference>
<feature type="domain" description="4Fe-4S ferredoxin-type" evidence="6">
    <location>
        <begin position="249"/>
        <end position="277"/>
    </location>
</feature>
<evidence type="ECO:0000256" key="3">
    <source>
        <dbReference type="ARBA" id="ARBA00022737"/>
    </source>
</evidence>
<evidence type="ECO:0000256" key="2">
    <source>
        <dbReference type="ARBA" id="ARBA00022723"/>
    </source>
</evidence>
<dbReference type="InterPro" id="IPR017900">
    <property type="entry name" value="4Fe4S_Fe_S_CS"/>
</dbReference>
<dbReference type="GO" id="GO:0051539">
    <property type="term" value="F:4 iron, 4 sulfur cluster binding"/>
    <property type="evidence" value="ECO:0007669"/>
    <property type="project" value="UniProtKB-KW"/>
</dbReference>
<gene>
    <name evidence="7" type="ORF">ABOD76_15995</name>
</gene>
<dbReference type="KEGG" id="dsc:ABOD76_15995"/>
<dbReference type="Gene3D" id="3.30.70.20">
    <property type="match status" value="2"/>
</dbReference>
<keyword evidence="2" id="KW-0479">Metal-binding</keyword>
<keyword evidence="4" id="KW-0408">Iron</keyword>
<evidence type="ECO:0000256" key="1">
    <source>
        <dbReference type="ARBA" id="ARBA00022485"/>
    </source>
</evidence>
<dbReference type="PANTHER" id="PTHR43724">
    <property type="entry name" value="PYRUVATE SYNTHASE SUBUNIT PORD"/>
    <property type="match status" value="1"/>
</dbReference>